<reference evidence="2 3" key="1">
    <citation type="submission" date="2019-11" db="EMBL/GenBank/DDBJ databases">
        <title>Genome sequences of 17 halophilic strains isolated from different environments.</title>
        <authorList>
            <person name="Furrow R.E."/>
        </authorList>
    </citation>
    <scope>NUCLEOTIDE SEQUENCE [LARGE SCALE GENOMIC DNA]</scope>
    <source>
        <strain evidence="2 3">22511_23_Filter</strain>
    </source>
</reference>
<name>A0A845DWV5_9BACI</name>
<dbReference type="InterPro" id="IPR006119">
    <property type="entry name" value="Resolv_N"/>
</dbReference>
<evidence type="ECO:0000313" key="2">
    <source>
        <dbReference type="EMBL" id="MYL22030.1"/>
    </source>
</evidence>
<gene>
    <name evidence="2" type="ORF">GLW04_19330</name>
</gene>
<dbReference type="SUPFAM" id="SSF53041">
    <property type="entry name" value="Resolvase-like"/>
    <property type="match status" value="1"/>
</dbReference>
<evidence type="ECO:0000259" key="1">
    <source>
        <dbReference type="PROSITE" id="PS51736"/>
    </source>
</evidence>
<dbReference type="EMBL" id="WMET01000011">
    <property type="protein sequence ID" value="MYL22030.1"/>
    <property type="molecule type" value="Genomic_DNA"/>
</dbReference>
<accession>A0A845DWV5</accession>
<feature type="domain" description="Resolvase/invertase-type recombinase catalytic" evidence="1">
    <location>
        <begin position="1"/>
        <end position="78"/>
    </location>
</feature>
<organism evidence="2 3">
    <name type="scientific">Halobacillus litoralis</name>
    <dbReference type="NCBI Taxonomy" id="45668"/>
    <lineage>
        <taxon>Bacteria</taxon>
        <taxon>Bacillati</taxon>
        <taxon>Bacillota</taxon>
        <taxon>Bacilli</taxon>
        <taxon>Bacillales</taxon>
        <taxon>Bacillaceae</taxon>
        <taxon>Halobacillus</taxon>
    </lineage>
</organism>
<dbReference type="AlphaFoldDB" id="A0A845DWV5"/>
<dbReference type="GO" id="GO:0000150">
    <property type="term" value="F:DNA strand exchange activity"/>
    <property type="evidence" value="ECO:0007669"/>
    <property type="project" value="InterPro"/>
</dbReference>
<dbReference type="PROSITE" id="PS51736">
    <property type="entry name" value="RECOMBINASES_3"/>
    <property type="match status" value="1"/>
</dbReference>
<evidence type="ECO:0000313" key="3">
    <source>
        <dbReference type="Proteomes" id="UP000460949"/>
    </source>
</evidence>
<dbReference type="Pfam" id="PF00239">
    <property type="entry name" value="Resolvase"/>
    <property type="match status" value="1"/>
</dbReference>
<dbReference type="InterPro" id="IPR036162">
    <property type="entry name" value="Resolvase-like_N_sf"/>
</dbReference>
<dbReference type="Gene3D" id="3.40.50.1390">
    <property type="entry name" value="Resolvase, N-terminal catalytic domain"/>
    <property type="match status" value="1"/>
</dbReference>
<sequence>MFVDKKSGKDLNREEYFKMKEFVRKNDVAVFAELDCLGRTKEDVDKEWSDLIQKGVDIVILIFYKLFTCVLEGDNQFI</sequence>
<dbReference type="Proteomes" id="UP000460949">
    <property type="component" value="Unassembled WGS sequence"/>
</dbReference>
<comment type="caution">
    <text evidence="2">The sequence shown here is derived from an EMBL/GenBank/DDBJ whole genome shotgun (WGS) entry which is preliminary data.</text>
</comment>
<dbReference type="GO" id="GO:0003677">
    <property type="term" value="F:DNA binding"/>
    <property type="evidence" value="ECO:0007669"/>
    <property type="project" value="InterPro"/>
</dbReference>
<proteinExistence type="predicted"/>
<protein>
    <recommendedName>
        <fullName evidence="1">Resolvase/invertase-type recombinase catalytic domain-containing protein</fullName>
    </recommendedName>
</protein>